<dbReference type="OrthoDB" id="6120914at2"/>
<organism evidence="2 3">
    <name type="scientific">Pseudomonas guineae</name>
    <dbReference type="NCBI Taxonomy" id="425504"/>
    <lineage>
        <taxon>Bacteria</taxon>
        <taxon>Pseudomonadati</taxon>
        <taxon>Pseudomonadota</taxon>
        <taxon>Gammaproteobacteria</taxon>
        <taxon>Pseudomonadales</taxon>
        <taxon>Pseudomonadaceae</taxon>
        <taxon>Pseudomonas</taxon>
    </lineage>
</organism>
<proteinExistence type="predicted"/>
<evidence type="ECO:0000313" key="3">
    <source>
        <dbReference type="Proteomes" id="UP000243606"/>
    </source>
</evidence>
<dbReference type="SUPFAM" id="SSF53850">
    <property type="entry name" value="Periplasmic binding protein-like II"/>
    <property type="match status" value="1"/>
</dbReference>
<evidence type="ECO:0000259" key="1">
    <source>
        <dbReference type="SMART" id="SM00062"/>
    </source>
</evidence>
<dbReference type="InterPro" id="IPR001638">
    <property type="entry name" value="Solute-binding_3/MltF_N"/>
</dbReference>
<dbReference type="Proteomes" id="UP000243606">
    <property type="component" value="Unassembled WGS sequence"/>
</dbReference>
<sequence length="271" mass="29877">MRTKKPPAIISLNRVQVLLGFTLWLLAAYPAQARPLNIVTIDIPPFGMALADGQPHGIMYEISNRIAAQAGFASHNMLLPYARTVIELKHGRADFVLRFDNDALDQAAIKVAPIFPLRVIVLGAAGAQLHSLSDMHGLMIGVMRDGRFNDAFAADVAIGKYPISNYEQGLSMVVSGRLDGLIGSDLGIYTVAEGMGLTQEQFSQPLVLGEQYFWLFYSRRTADDVTLERLKKAVDELRKKQVFAEVVQRHARLTYLPKGFAPPSSNDSPPR</sequence>
<dbReference type="RefSeq" id="WP_090240322.1">
    <property type="nucleotide sequence ID" value="NZ_FOQL01000001.1"/>
</dbReference>
<dbReference type="AlphaFoldDB" id="A0A1I3EQJ6"/>
<dbReference type="STRING" id="425504.SAMN05216206_1079"/>
<dbReference type="Gene3D" id="3.40.190.10">
    <property type="entry name" value="Periplasmic binding protein-like II"/>
    <property type="match status" value="2"/>
</dbReference>
<dbReference type="EMBL" id="FOQL01000001">
    <property type="protein sequence ID" value="SFI01267.1"/>
    <property type="molecule type" value="Genomic_DNA"/>
</dbReference>
<name>A0A1I3EQJ6_9PSED</name>
<feature type="domain" description="Solute-binding protein family 3/N-terminal" evidence="1">
    <location>
        <begin position="35"/>
        <end position="246"/>
    </location>
</feature>
<reference evidence="3" key="1">
    <citation type="submission" date="2016-10" db="EMBL/GenBank/DDBJ databases">
        <authorList>
            <person name="Varghese N."/>
            <person name="Submissions S."/>
        </authorList>
    </citation>
    <scope>NUCLEOTIDE SEQUENCE [LARGE SCALE GENOMIC DNA]</scope>
    <source>
        <strain evidence="3">LMG 24016</strain>
    </source>
</reference>
<protein>
    <submittedName>
        <fullName evidence="2">Amino acid ABC transporter substrate-binding protein, PAAT family</fullName>
    </submittedName>
</protein>
<accession>A0A1I3EQJ6</accession>
<dbReference type="SMART" id="SM00062">
    <property type="entry name" value="PBPb"/>
    <property type="match status" value="1"/>
</dbReference>
<evidence type="ECO:0000313" key="2">
    <source>
        <dbReference type="EMBL" id="SFI01267.1"/>
    </source>
</evidence>
<gene>
    <name evidence="2" type="ORF">SAMN05216206_1079</name>
</gene>
<keyword evidence="3" id="KW-1185">Reference proteome</keyword>